<evidence type="ECO:0000313" key="4">
    <source>
        <dbReference type="Proteomes" id="UP000006443"/>
    </source>
</evidence>
<dbReference type="Proteomes" id="UP000006443">
    <property type="component" value="Unassembled WGS sequence"/>
</dbReference>
<keyword evidence="2" id="KW-0472">Membrane</keyword>
<feature type="transmembrane region" description="Helical" evidence="2">
    <location>
        <begin position="33"/>
        <end position="50"/>
    </location>
</feature>
<sequence length="241" mass="25832">MTIGMIVLVVVAVLVYLGAAQRVLDRLRLSDRAALLFLGAMVVGGFLPDIPITDNVSINIGGGIIPIVLAVYLFIKAGSTKEKVRAVLAALVTGGVVYAAMKIMPSEPTYNYFLDPMYLFAIIAAVVGYLAGRSRRSAFIAGSMGILLTDIFSRIEIAIYGGSGGMSIGGAGVFDAIVISGILALLLAEIFGESRERIQGGPSQDRPDSLKKGLSDVELSEELDREEMQKNEEEEEYKHEE</sequence>
<organism evidence="3 4">
    <name type="scientific">Dethiobacter alkaliphilus AHT 1</name>
    <dbReference type="NCBI Taxonomy" id="555088"/>
    <lineage>
        <taxon>Bacteria</taxon>
        <taxon>Bacillati</taxon>
        <taxon>Bacillota</taxon>
        <taxon>Dethiobacteria</taxon>
        <taxon>Dethiobacterales</taxon>
        <taxon>Dethiobacteraceae</taxon>
        <taxon>Dethiobacter</taxon>
    </lineage>
</organism>
<feature type="transmembrane region" description="Helical" evidence="2">
    <location>
        <begin position="56"/>
        <end position="75"/>
    </location>
</feature>
<dbReference type="RefSeq" id="WP_008517293.1">
    <property type="nucleotide sequence ID" value="NZ_ACJM01000010.1"/>
</dbReference>
<feature type="region of interest" description="Disordered" evidence="1">
    <location>
        <begin position="197"/>
        <end position="216"/>
    </location>
</feature>
<dbReference type="Pfam" id="PF07758">
    <property type="entry name" value="DUF1614"/>
    <property type="match status" value="1"/>
</dbReference>
<evidence type="ECO:0000313" key="3">
    <source>
        <dbReference type="EMBL" id="EEG77120.1"/>
    </source>
</evidence>
<reference evidence="3 4" key="1">
    <citation type="submission" date="2009-02" db="EMBL/GenBank/DDBJ databases">
        <title>Sequencing of the draft genome and assembly of Dethiobacter alkaliphilus AHT 1.</title>
        <authorList>
            <consortium name="US DOE Joint Genome Institute (JGI-PGF)"/>
            <person name="Lucas S."/>
            <person name="Copeland A."/>
            <person name="Lapidus A."/>
            <person name="Glavina del Rio T."/>
            <person name="Dalin E."/>
            <person name="Tice H."/>
            <person name="Bruce D."/>
            <person name="Goodwin L."/>
            <person name="Pitluck S."/>
            <person name="Larimer F."/>
            <person name="Land M.L."/>
            <person name="Hauser L."/>
            <person name="Muyzer G."/>
        </authorList>
    </citation>
    <scope>NUCLEOTIDE SEQUENCE [LARGE SCALE GENOMIC DNA]</scope>
    <source>
        <strain evidence="3 4">AHT 1</strain>
    </source>
</reference>
<feature type="transmembrane region" description="Helical" evidence="2">
    <location>
        <begin position="166"/>
        <end position="188"/>
    </location>
</feature>
<keyword evidence="4" id="KW-1185">Reference proteome</keyword>
<comment type="caution">
    <text evidence="3">The sequence shown here is derived from an EMBL/GenBank/DDBJ whole genome shotgun (WGS) entry which is preliminary data.</text>
</comment>
<evidence type="ECO:0008006" key="5">
    <source>
        <dbReference type="Google" id="ProtNLM"/>
    </source>
</evidence>
<dbReference type="AlphaFoldDB" id="C0GI46"/>
<accession>C0GI46</accession>
<feature type="compositionally biased region" description="Basic and acidic residues" evidence="1">
    <location>
        <begin position="205"/>
        <end position="215"/>
    </location>
</feature>
<evidence type="ECO:0000256" key="2">
    <source>
        <dbReference type="SAM" id="Phobius"/>
    </source>
</evidence>
<feature type="transmembrane region" description="Helical" evidence="2">
    <location>
        <begin position="110"/>
        <end position="131"/>
    </location>
</feature>
<dbReference type="OrthoDB" id="1679952at2"/>
<feature type="transmembrane region" description="Helical" evidence="2">
    <location>
        <begin position="138"/>
        <end position="160"/>
    </location>
</feature>
<feature type="transmembrane region" description="Helical" evidence="2">
    <location>
        <begin position="6"/>
        <end position="24"/>
    </location>
</feature>
<dbReference type="InterPro" id="IPR011672">
    <property type="entry name" value="DUF1614"/>
</dbReference>
<proteinExistence type="predicted"/>
<feature type="compositionally biased region" description="Basic and acidic residues" evidence="1">
    <location>
        <begin position="226"/>
        <end position="241"/>
    </location>
</feature>
<keyword evidence="2" id="KW-0812">Transmembrane</keyword>
<evidence type="ECO:0000256" key="1">
    <source>
        <dbReference type="SAM" id="MobiDB-lite"/>
    </source>
</evidence>
<keyword evidence="2" id="KW-1133">Transmembrane helix</keyword>
<feature type="region of interest" description="Disordered" evidence="1">
    <location>
        <begin position="221"/>
        <end position="241"/>
    </location>
</feature>
<protein>
    <recommendedName>
        <fullName evidence="5">DUF1614 domain-containing protein</fullName>
    </recommendedName>
</protein>
<dbReference type="STRING" id="555088.DealDRAFT_2155"/>
<feature type="transmembrane region" description="Helical" evidence="2">
    <location>
        <begin position="87"/>
        <end position="104"/>
    </location>
</feature>
<name>C0GI46_DETAL</name>
<gene>
    <name evidence="3" type="ORF">DealDRAFT_2155</name>
</gene>
<dbReference type="eggNOG" id="COG4089">
    <property type="taxonomic scope" value="Bacteria"/>
</dbReference>
<dbReference type="EMBL" id="ACJM01000010">
    <property type="protein sequence ID" value="EEG77120.1"/>
    <property type="molecule type" value="Genomic_DNA"/>
</dbReference>